<evidence type="ECO:0000256" key="1">
    <source>
        <dbReference type="ARBA" id="ARBA00000900"/>
    </source>
</evidence>
<dbReference type="PANTHER" id="PTHR12183:SF36">
    <property type="entry name" value="RING-TYPE E3 UBIQUITIN TRANSFERASE"/>
    <property type="match status" value="1"/>
</dbReference>
<reference evidence="14 15" key="1">
    <citation type="submission" date="2024-06" db="EMBL/GenBank/DDBJ databases">
        <authorList>
            <person name="Pan Q."/>
            <person name="Wen M."/>
            <person name="Jouanno E."/>
            <person name="Zahm M."/>
            <person name="Klopp C."/>
            <person name="Cabau C."/>
            <person name="Louis A."/>
            <person name="Berthelot C."/>
            <person name="Parey E."/>
            <person name="Roest Crollius H."/>
            <person name="Montfort J."/>
            <person name="Robinson-Rechavi M."/>
            <person name="Bouchez O."/>
            <person name="Lampietro C."/>
            <person name="Lopez Roques C."/>
            <person name="Donnadieu C."/>
            <person name="Postlethwait J."/>
            <person name="Bobe J."/>
            <person name="Verreycken H."/>
            <person name="Guiguen Y."/>
        </authorList>
    </citation>
    <scope>NUCLEOTIDE SEQUENCE [LARGE SCALE GENOMIC DNA]</scope>
    <source>
        <strain evidence="14">Up_M1</strain>
        <tissue evidence="14">Testis</tissue>
    </source>
</reference>
<evidence type="ECO:0000256" key="10">
    <source>
        <dbReference type="ARBA" id="ARBA00022989"/>
    </source>
</evidence>
<evidence type="ECO:0000256" key="4">
    <source>
        <dbReference type="ARBA" id="ARBA00022679"/>
    </source>
</evidence>
<proteinExistence type="predicted"/>
<accession>A0ABD0W5T6</accession>
<keyword evidence="4" id="KW-0808">Transferase</keyword>
<evidence type="ECO:0000313" key="15">
    <source>
        <dbReference type="Proteomes" id="UP001557470"/>
    </source>
</evidence>
<evidence type="ECO:0000313" key="14">
    <source>
        <dbReference type="EMBL" id="KAL0966569.1"/>
    </source>
</evidence>
<sequence>MSPYTWKPFLGESCLRSFVGTFCLRLFEKTRMGDLPMFNPLVLIGVGSSFAFSGLFYHLYKEKKLEIIQLKEIPKFRPNQHLVKILKASPHRRLQYVAVEGLVQADGEPLASQFVPRCFGVIQRVAVEEHWKFWNNITRTWNSRTTNRKETNNAVPFSLVETGAYITDITVKVHAPLEASGCFLERIHERVKHSQDGLVDVMLEGLSGERPVAQKETEELLRVGTVMTGFGEVVLEGGTGTTMKLQAPQDGRRYILVPTDYRGFMERHENTASMWKVLTALCGITGTSLLAGAVYGIIRSQDGRRDQ</sequence>
<keyword evidence="15" id="KW-1185">Reference proteome</keyword>
<dbReference type="AlphaFoldDB" id="A0ABD0W5T6"/>
<dbReference type="EC" id="2.3.2.27" evidence="3"/>
<keyword evidence="6" id="KW-0479">Metal-binding</keyword>
<comment type="caution">
    <text evidence="14">The sequence shown here is derived from an EMBL/GenBank/DDBJ whole genome shotgun (WGS) entry which is preliminary data.</text>
</comment>
<evidence type="ECO:0000256" key="3">
    <source>
        <dbReference type="ARBA" id="ARBA00012483"/>
    </source>
</evidence>
<dbReference type="GO" id="GO:0008270">
    <property type="term" value="F:zinc ion binding"/>
    <property type="evidence" value="ECO:0007669"/>
    <property type="project" value="UniProtKB-KW"/>
</dbReference>
<keyword evidence="10 12" id="KW-1133">Transmembrane helix</keyword>
<evidence type="ECO:0000256" key="5">
    <source>
        <dbReference type="ARBA" id="ARBA00022692"/>
    </source>
</evidence>
<keyword evidence="5 12" id="KW-0812">Transmembrane</keyword>
<keyword evidence="9" id="KW-0862">Zinc</keyword>
<protein>
    <recommendedName>
        <fullName evidence="3">RING-type E3 ubiquitin transferase</fullName>
        <ecNumber evidence="3">2.3.2.27</ecNumber>
    </recommendedName>
</protein>
<dbReference type="PANTHER" id="PTHR12183">
    <property type="entry name" value="MITOCHONDRIAL UBIQUITIN LIGASE ACTIVATOR OF NFKB 1"/>
    <property type="match status" value="1"/>
</dbReference>
<organism evidence="14 15">
    <name type="scientific">Umbra pygmaea</name>
    <name type="common">Eastern mudminnow</name>
    <dbReference type="NCBI Taxonomy" id="75934"/>
    <lineage>
        <taxon>Eukaryota</taxon>
        <taxon>Metazoa</taxon>
        <taxon>Chordata</taxon>
        <taxon>Craniata</taxon>
        <taxon>Vertebrata</taxon>
        <taxon>Euteleostomi</taxon>
        <taxon>Actinopterygii</taxon>
        <taxon>Neopterygii</taxon>
        <taxon>Teleostei</taxon>
        <taxon>Protacanthopterygii</taxon>
        <taxon>Esociformes</taxon>
        <taxon>Umbridae</taxon>
        <taxon>Umbra</taxon>
    </lineage>
</organism>
<comment type="subcellular location">
    <subcellularLocation>
        <location evidence="2">Membrane</location>
        <topology evidence="2">Multi-pass membrane protein</topology>
    </subcellularLocation>
</comment>
<gene>
    <name evidence="14" type="ORF">UPYG_G00296900</name>
</gene>
<keyword evidence="7" id="KW-0863">Zinc-finger</keyword>
<dbReference type="GO" id="GO:0061630">
    <property type="term" value="F:ubiquitin protein ligase activity"/>
    <property type="evidence" value="ECO:0007669"/>
    <property type="project" value="UniProtKB-EC"/>
</dbReference>
<dbReference type="EMBL" id="JAGEUA010000009">
    <property type="protein sequence ID" value="KAL0966569.1"/>
    <property type="molecule type" value="Genomic_DNA"/>
</dbReference>
<dbReference type="Pfam" id="PF12483">
    <property type="entry name" value="GIDE"/>
    <property type="match status" value="1"/>
</dbReference>
<keyword evidence="8" id="KW-0833">Ubl conjugation pathway</keyword>
<keyword evidence="11 12" id="KW-0472">Membrane</keyword>
<evidence type="ECO:0000256" key="11">
    <source>
        <dbReference type="ARBA" id="ARBA00023136"/>
    </source>
</evidence>
<feature type="transmembrane region" description="Helical" evidence="12">
    <location>
        <begin position="41"/>
        <end position="60"/>
    </location>
</feature>
<evidence type="ECO:0000256" key="7">
    <source>
        <dbReference type="ARBA" id="ARBA00022771"/>
    </source>
</evidence>
<evidence type="ECO:0000256" key="2">
    <source>
        <dbReference type="ARBA" id="ARBA00004141"/>
    </source>
</evidence>
<evidence type="ECO:0000256" key="9">
    <source>
        <dbReference type="ARBA" id="ARBA00022833"/>
    </source>
</evidence>
<comment type="catalytic activity">
    <reaction evidence="1">
        <text>S-ubiquitinyl-[E2 ubiquitin-conjugating enzyme]-L-cysteine + [acceptor protein]-L-lysine = [E2 ubiquitin-conjugating enzyme]-L-cysteine + N(6)-ubiquitinyl-[acceptor protein]-L-lysine.</text>
        <dbReference type="EC" id="2.3.2.27"/>
    </reaction>
</comment>
<dbReference type="InterPro" id="IPR051652">
    <property type="entry name" value="MDM2_MDM4_MUL1"/>
</dbReference>
<dbReference type="InterPro" id="IPR022170">
    <property type="entry name" value="MUL1-like"/>
</dbReference>
<feature type="transmembrane region" description="Helical" evidence="12">
    <location>
        <begin position="277"/>
        <end position="298"/>
    </location>
</feature>
<evidence type="ECO:0000256" key="12">
    <source>
        <dbReference type="SAM" id="Phobius"/>
    </source>
</evidence>
<evidence type="ECO:0000256" key="6">
    <source>
        <dbReference type="ARBA" id="ARBA00022723"/>
    </source>
</evidence>
<feature type="domain" description="E3 Ubiquitin ligase MUL1-like" evidence="13">
    <location>
        <begin position="131"/>
        <end position="288"/>
    </location>
</feature>
<name>A0ABD0W5T6_UMBPY</name>
<dbReference type="GO" id="GO:0016020">
    <property type="term" value="C:membrane"/>
    <property type="evidence" value="ECO:0007669"/>
    <property type="project" value="UniProtKB-SubCell"/>
</dbReference>
<dbReference type="Proteomes" id="UP001557470">
    <property type="component" value="Unassembled WGS sequence"/>
</dbReference>
<evidence type="ECO:0000256" key="8">
    <source>
        <dbReference type="ARBA" id="ARBA00022786"/>
    </source>
</evidence>
<evidence type="ECO:0000259" key="13">
    <source>
        <dbReference type="Pfam" id="PF12483"/>
    </source>
</evidence>